<evidence type="ECO:0008006" key="3">
    <source>
        <dbReference type="Google" id="ProtNLM"/>
    </source>
</evidence>
<reference evidence="1" key="1">
    <citation type="submission" date="2020-11" db="EMBL/GenBank/DDBJ databases">
        <authorList>
            <consortium name="DOE Joint Genome Institute"/>
            <person name="Ahrendt S."/>
            <person name="Riley R."/>
            <person name="Andreopoulos W."/>
            <person name="Labutti K."/>
            <person name="Pangilinan J."/>
            <person name="Ruiz-Duenas F.J."/>
            <person name="Barrasa J.M."/>
            <person name="Sanchez-Garcia M."/>
            <person name="Camarero S."/>
            <person name="Miyauchi S."/>
            <person name="Serrano A."/>
            <person name="Linde D."/>
            <person name="Babiker R."/>
            <person name="Drula E."/>
            <person name="Ayuso-Fernandez I."/>
            <person name="Pacheco R."/>
            <person name="Padilla G."/>
            <person name="Ferreira P."/>
            <person name="Barriuso J."/>
            <person name="Kellner H."/>
            <person name="Castanera R."/>
            <person name="Alfaro M."/>
            <person name="Ramirez L."/>
            <person name="Pisabarro A.G."/>
            <person name="Kuo A."/>
            <person name="Tritt A."/>
            <person name="Lipzen A."/>
            <person name="He G."/>
            <person name="Yan M."/>
            <person name="Ng V."/>
            <person name="Cullen D."/>
            <person name="Martin F."/>
            <person name="Rosso M.-N."/>
            <person name="Henrissat B."/>
            <person name="Hibbett D."/>
            <person name="Martinez A.T."/>
            <person name="Grigoriev I.V."/>
        </authorList>
    </citation>
    <scope>NUCLEOTIDE SEQUENCE</scope>
    <source>
        <strain evidence="1">CIRM-BRFM 674</strain>
    </source>
</reference>
<dbReference type="SUPFAM" id="SSF52047">
    <property type="entry name" value="RNI-like"/>
    <property type="match status" value="1"/>
</dbReference>
<accession>A0A9P6CUK7</accession>
<name>A0A9P6CUK7_9AGAR</name>
<gene>
    <name evidence="1" type="ORF">BDN70DRAFT_925572</name>
</gene>
<dbReference type="AlphaFoldDB" id="A0A9P6CUK7"/>
<comment type="caution">
    <text evidence="1">The sequence shown here is derived from an EMBL/GenBank/DDBJ whole genome shotgun (WGS) entry which is preliminary data.</text>
</comment>
<keyword evidence="2" id="KW-1185">Reference proteome</keyword>
<dbReference type="OrthoDB" id="2839406at2759"/>
<sequence length="565" mass="65211">MSDLCKSCNFLVEDEFHCDPKDPNACSACRKLAELDAKYRTVIAELRIERSKLKEEVNRNHSKLIQRFPPEILSHVFKLCLPEDPMNIEFWGDRVVDNYTICTPLILSGACRWWRSVAYSTPQLWSTILIPFFHKDTDSYDRDITDTFPPLPLPIVVKQWLDRAGNLPLSINVFEAPGNHGWNRKQQKIIVQIIEQLNLKCSRWQKLKFCGLPDNLELFSWSDATLPQLRMLDLSLYFEGDSVNFKIYAAGLKMLSIKNISLKVLNFDWSNLTELSMVGQPLSDCLDALQRAPGLLQFIARDLASPHRGVMPPQSPIILPNITFLEIDDSSSRFLENVTFASLKTLVLKGYLKKDINVVFAFLKRSECSLEQLSLGLALERSHLISLFQDMPTLRHLTFNFIGRYHKVYDYSSDVLDLLADFSTVNGSIVPRYLPHLNSLTLISKHDPNWTKLPKIFGKSHKRIIERHRLSLESILVKTGTYGLYHRIDKKHMERILWIRDCFGVKWRIIFGEQGKLLEPLLNYYAVQRPFSLLPLVGQNLFRQLLPNDSEASDPTFNAAFMFNY</sequence>
<protein>
    <recommendedName>
        <fullName evidence="3">F-box domain-containing protein</fullName>
    </recommendedName>
</protein>
<dbReference type="Gene3D" id="3.80.10.10">
    <property type="entry name" value="Ribonuclease Inhibitor"/>
    <property type="match status" value="1"/>
</dbReference>
<organism evidence="1 2">
    <name type="scientific">Pholiota conissans</name>
    <dbReference type="NCBI Taxonomy" id="109636"/>
    <lineage>
        <taxon>Eukaryota</taxon>
        <taxon>Fungi</taxon>
        <taxon>Dikarya</taxon>
        <taxon>Basidiomycota</taxon>
        <taxon>Agaricomycotina</taxon>
        <taxon>Agaricomycetes</taxon>
        <taxon>Agaricomycetidae</taxon>
        <taxon>Agaricales</taxon>
        <taxon>Agaricineae</taxon>
        <taxon>Strophariaceae</taxon>
        <taxon>Pholiota</taxon>
    </lineage>
</organism>
<evidence type="ECO:0000313" key="1">
    <source>
        <dbReference type="EMBL" id="KAF9472673.1"/>
    </source>
</evidence>
<evidence type="ECO:0000313" key="2">
    <source>
        <dbReference type="Proteomes" id="UP000807469"/>
    </source>
</evidence>
<dbReference type="InterPro" id="IPR032675">
    <property type="entry name" value="LRR_dom_sf"/>
</dbReference>
<proteinExistence type="predicted"/>
<dbReference type="EMBL" id="MU155510">
    <property type="protein sequence ID" value="KAF9472673.1"/>
    <property type="molecule type" value="Genomic_DNA"/>
</dbReference>
<dbReference type="Proteomes" id="UP000807469">
    <property type="component" value="Unassembled WGS sequence"/>
</dbReference>